<keyword evidence="5 7" id="KW-0054">Arabinose catabolism</keyword>
<keyword evidence="6 7" id="KW-0119">Carbohydrate metabolism</keyword>
<dbReference type="RefSeq" id="WP_055057824.1">
    <property type="nucleotide sequence ID" value="NZ_CYZP01000009.1"/>
</dbReference>
<evidence type="ECO:0000256" key="8">
    <source>
        <dbReference type="NCBIfam" id="TIGR01234"/>
    </source>
</evidence>
<evidence type="ECO:0000256" key="4">
    <source>
        <dbReference type="ARBA" id="ARBA00022840"/>
    </source>
</evidence>
<reference evidence="12 13" key="1">
    <citation type="submission" date="2015-09" db="EMBL/GenBank/DDBJ databases">
        <authorList>
            <consortium name="Pathogen Informatics"/>
        </authorList>
    </citation>
    <scope>NUCLEOTIDE SEQUENCE [LARGE SCALE GENOMIC DNA]</scope>
    <source>
        <strain evidence="12 13">2789STDY5834861</strain>
    </source>
</reference>
<dbReference type="InterPro" id="IPR005929">
    <property type="entry name" value="Ribulokinase"/>
</dbReference>
<keyword evidence="4 7" id="KW-0067">ATP-binding</keyword>
<evidence type="ECO:0000313" key="13">
    <source>
        <dbReference type="Proteomes" id="UP000095645"/>
    </source>
</evidence>
<keyword evidence="3 7" id="KW-0418">Kinase</keyword>
<feature type="domain" description="Carbohydrate kinase FGGY C-terminal" evidence="11">
    <location>
        <begin position="289"/>
        <end position="488"/>
    </location>
</feature>
<accession>A0A174AML5</accession>
<dbReference type="PIRSF" id="PIRSF000538">
    <property type="entry name" value="GlpK"/>
    <property type="match status" value="1"/>
</dbReference>
<dbReference type="GO" id="GO:0019569">
    <property type="term" value="P:L-arabinose catabolic process to D-xylulose 5-phosphate"/>
    <property type="evidence" value="ECO:0007669"/>
    <property type="project" value="UniProtKB-UniRule"/>
</dbReference>
<dbReference type="PANTHER" id="PTHR43435:SF4">
    <property type="entry name" value="FGGY CARBOHYDRATE KINASE DOMAIN-CONTAINING PROTEIN"/>
    <property type="match status" value="1"/>
</dbReference>
<comment type="catalytic activity">
    <reaction evidence="7">
        <text>D-ribulose + ATP = D-ribulose 5-phosphate + ADP + H(+)</text>
        <dbReference type="Rhea" id="RHEA:17601"/>
        <dbReference type="ChEBI" id="CHEBI:15378"/>
        <dbReference type="ChEBI" id="CHEBI:17173"/>
        <dbReference type="ChEBI" id="CHEBI:30616"/>
        <dbReference type="ChEBI" id="CHEBI:58121"/>
        <dbReference type="ChEBI" id="CHEBI:456216"/>
        <dbReference type="EC" id="2.7.1.16"/>
    </reaction>
</comment>
<evidence type="ECO:0000256" key="3">
    <source>
        <dbReference type="ARBA" id="ARBA00022777"/>
    </source>
</evidence>
<dbReference type="GO" id="GO:0005737">
    <property type="term" value="C:cytoplasm"/>
    <property type="evidence" value="ECO:0007669"/>
    <property type="project" value="TreeGrafter"/>
</dbReference>
<dbReference type="InterPro" id="IPR018484">
    <property type="entry name" value="FGGY_N"/>
</dbReference>
<evidence type="ECO:0000256" key="6">
    <source>
        <dbReference type="ARBA" id="ARBA00023277"/>
    </source>
</evidence>
<dbReference type="Pfam" id="PF02782">
    <property type="entry name" value="FGGY_C"/>
    <property type="match status" value="1"/>
</dbReference>
<organism evidence="12 13">
    <name type="scientific">Blautia obeum</name>
    <dbReference type="NCBI Taxonomy" id="40520"/>
    <lineage>
        <taxon>Bacteria</taxon>
        <taxon>Bacillati</taxon>
        <taxon>Bacillota</taxon>
        <taxon>Clostridia</taxon>
        <taxon>Lachnospirales</taxon>
        <taxon>Lachnospiraceae</taxon>
        <taxon>Blautia</taxon>
    </lineage>
</organism>
<proteinExistence type="inferred from homology"/>
<feature type="domain" description="Carbohydrate kinase FGGY N-terminal" evidence="10">
    <location>
        <begin position="5"/>
        <end position="277"/>
    </location>
</feature>
<dbReference type="GO" id="GO:0019150">
    <property type="term" value="F:D-ribulokinase activity"/>
    <property type="evidence" value="ECO:0007669"/>
    <property type="project" value="TreeGrafter"/>
</dbReference>
<keyword evidence="1 7" id="KW-0808">Transferase</keyword>
<evidence type="ECO:0000256" key="7">
    <source>
        <dbReference type="HAMAP-Rule" id="MF_00520"/>
    </source>
</evidence>
<gene>
    <name evidence="7 12" type="primary">araB</name>
    <name evidence="12" type="ORF">ERS852476_01370</name>
</gene>
<protein>
    <recommendedName>
        <fullName evidence="7 8">Ribulokinase</fullName>
        <ecNumber evidence="7 8">2.7.1.16</ecNumber>
    </recommendedName>
</protein>
<dbReference type="Proteomes" id="UP000095645">
    <property type="component" value="Unassembled WGS sequence"/>
</dbReference>
<dbReference type="NCBIfam" id="TIGR01234">
    <property type="entry name" value="L-ribulokinase"/>
    <property type="match status" value="1"/>
</dbReference>
<dbReference type="EMBL" id="CYZP01000009">
    <property type="protein sequence ID" value="CUN89812.1"/>
    <property type="molecule type" value="Genomic_DNA"/>
</dbReference>
<evidence type="ECO:0000256" key="5">
    <source>
        <dbReference type="ARBA" id="ARBA00022935"/>
    </source>
</evidence>
<dbReference type="AlphaFoldDB" id="A0A174AML5"/>
<comment type="catalytic activity">
    <reaction evidence="7 9">
        <text>L-ribulose + ATP = L-ribulose 5-phosphate + ADP + H(+)</text>
        <dbReference type="Rhea" id="RHEA:22072"/>
        <dbReference type="ChEBI" id="CHEBI:15378"/>
        <dbReference type="ChEBI" id="CHEBI:16880"/>
        <dbReference type="ChEBI" id="CHEBI:30616"/>
        <dbReference type="ChEBI" id="CHEBI:58226"/>
        <dbReference type="ChEBI" id="CHEBI:456216"/>
        <dbReference type="EC" id="2.7.1.16"/>
    </reaction>
</comment>
<keyword evidence="2 7" id="KW-0547">Nucleotide-binding</keyword>
<dbReference type="Gene3D" id="3.30.420.40">
    <property type="match status" value="2"/>
</dbReference>
<comment type="pathway">
    <text evidence="7 9">Carbohydrate degradation; L-arabinose degradation via L-ribulose; D-xylulose 5-phosphate from L-arabinose (bacterial route): step 2/3.</text>
</comment>
<dbReference type="Pfam" id="PF00370">
    <property type="entry name" value="FGGY_N"/>
    <property type="match status" value="1"/>
</dbReference>
<dbReference type="GO" id="GO:0008741">
    <property type="term" value="F:ribulokinase activity"/>
    <property type="evidence" value="ECO:0007669"/>
    <property type="project" value="UniProtKB-UniRule"/>
</dbReference>
<comment type="similarity">
    <text evidence="7 9">Belongs to the ribulokinase family.</text>
</comment>
<evidence type="ECO:0000256" key="9">
    <source>
        <dbReference type="RuleBase" id="RU003455"/>
    </source>
</evidence>
<dbReference type="CDD" id="cd07781">
    <property type="entry name" value="ASKHA_NBD_FGGY_L-RBK"/>
    <property type="match status" value="1"/>
</dbReference>
<dbReference type="UniPathway" id="UPA00145">
    <property type="reaction ID" value="UER00566"/>
</dbReference>
<dbReference type="InterPro" id="IPR018485">
    <property type="entry name" value="FGGY_C"/>
</dbReference>
<evidence type="ECO:0000313" key="12">
    <source>
        <dbReference type="EMBL" id="CUN89812.1"/>
    </source>
</evidence>
<dbReference type="EC" id="2.7.1.16" evidence="7 8"/>
<dbReference type="InterPro" id="IPR000577">
    <property type="entry name" value="Carb_kinase_FGGY"/>
</dbReference>
<name>A0A174AML5_9FIRM</name>
<dbReference type="GO" id="GO:0005524">
    <property type="term" value="F:ATP binding"/>
    <property type="evidence" value="ECO:0007669"/>
    <property type="project" value="UniProtKB-UniRule"/>
</dbReference>
<dbReference type="SUPFAM" id="SSF53067">
    <property type="entry name" value="Actin-like ATPase domain"/>
    <property type="match status" value="2"/>
</dbReference>
<evidence type="ECO:0000256" key="2">
    <source>
        <dbReference type="ARBA" id="ARBA00022741"/>
    </source>
</evidence>
<sequence length="552" mass="60195">MERKYVIGLDYGTLSGRAIIADCKDGTVLASAVKEYDHGVMSEYLPDGTELTGTGWALQNPKDYIDVLKYIIPEAVAQSGVSSKDIIGIGLDFTSCTMLPVDENNVPLCLLVKNVSRPHAWVKLWKHHGAQKQADEINELLKKRGEIDNIQFGGKISSELLLPKILQIVEEDPELYDEAASFLEVGDWLTQILTNGRKRSGNLAGYKAMWTPETGYPSKDFLLQLSPKLENLTEDKLGDDITLAGQPVGYLTEDWAKELGLCAGIPIATAVIDSHAGMPGSGVSKSDQMMMVLGTSSVMLALSENGYSKNGVVSGIKGAILPKKYALESGLAAVGDMLGWFVDNCVSWEYKQMADQQGMDLHSWLTRKAEKLSPGGHGLLALDWWNGNKTPYVDGRLSGVLVGCTLLTKPEEIYRALIESTAFGTKKIMQLFAESGVKIHTIIASGGIAEKNSLLMQIYADVLNCEIHISGTEQTAALGAAIYASVAAGKDLGGYETIQEAVANMSHLKDIVYKPNPPMVEKYVELYQMYCNLVEMFNPQKNTTMITLSQLH</sequence>
<evidence type="ECO:0000256" key="1">
    <source>
        <dbReference type="ARBA" id="ARBA00022679"/>
    </source>
</evidence>
<dbReference type="HAMAP" id="MF_00520">
    <property type="entry name" value="Ribulokinase"/>
    <property type="match status" value="1"/>
</dbReference>
<dbReference type="InterPro" id="IPR043129">
    <property type="entry name" value="ATPase_NBD"/>
</dbReference>
<dbReference type="NCBIfam" id="NF003154">
    <property type="entry name" value="PRK04123.1"/>
    <property type="match status" value="1"/>
</dbReference>
<dbReference type="PANTHER" id="PTHR43435">
    <property type="entry name" value="RIBULOKINASE"/>
    <property type="match status" value="1"/>
</dbReference>
<evidence type="ECO:0000259" key="11">
    <source>
        <dbReference type="Pfam" id="PF02782"/>
    </source>
</evidence>
<evidence type="ECO:0000259" key="10">
    <source>
        <dbReference type="Pfam" id="PF00370"/>
    </source>
</evidence>